<dbReference type="SMART" id="SM00173">
    <property type="entry name" value="RAS"/>
    <property type="match status" value="1"/>
</dbReference>
<dbReference type="GO" id="GO:0005525">
    <property type="term" value="F:GTP binding"/>
    <property type="evidence" value="ECO:0007669"/>
    <property type="project" value="UniProtKB-KW"/>
</dbReference>
<organism evidence="8 9">
    <name type="scientific">Crassostrea virginica</name>
    <name type="common">Eastern oyster</name>
    <dbReference type="NCBI Taxonomy" id="6565"/>
    <lineage>
        <taxon>Eukaryota</taxon>
        <taxon>Metazoa</taxon>
        <taxon>Spiralia</taxon>
        <taxon>Lophotrochozoa</taxon>
        <taxon>Mollusca</taxon>
        <taxon>Bivalvia</taxon>
        <taxon>Autobranchia</taxon>
        <taxon>Pteriomorphia</taxon>
        <taxon>Ostreida</taxon>
        <taxon>Ostreoidea</taxon>
        <taxon>Ostreidae</taxon>
        <taxon>Crassostrea</taxon>
    </lineage>
</organism>
<dbReference type="KEGG" id="cvn:111118196"/>
<proteinExistence type="inferred from homology"/>
<dbReference type="GO" id="GO:0005886">
    <property type="term" value="C:plasma membrane"/>
    <property type="evidence" value="ECO:0007669"/>
    <property type="project" value="UniProtKB-SubCell"/>
</dbReference>
<dbReference type="PROSITE" id="PS51421">
    <property type="entry name" value="RAS"/>
    <property type="match status" value="1"/>
</dbReference>
<name>A0A8B8CBU8_CRAVI</name>
<gene>
    <name evidence="9" type="primary">LOC111118196</name>
</gene>
<accession>A0A8B8CBU8</accession>
<dbReference type="AlphaFoldDB" id="A0A8B8CBU8"/>
<evidence type="ECO:0000256" key="2">
    <source>
        <dbReference type="ARBA" id="ARBA00022475"/>
    </source>
</evidence>
<dbReference type="GeneID" id="111118196"/>
<evidence type="ECO:0000313" key="9">
    <source>
        <dbReference type="RefSeq" id="XP_022313237.1"/>
    </source>
</evidence>
<dbReference type="InterPro" id="IPR027417">
    <property type="entry name" value="P-loop_NTPase"/>
</dbReference>
<evidence type="ECO:0000256" key="5">
    <source>
        <dbReference type="ARBA" id="ARBA00023136"/>
    </source>
</evidence>
<evidence type="ECO:0000256" key="1">
    <source>
        <dbReference type="ARBA" id="ARBA00004193"/>
    </source>
</evidence>
<evidence type="ECO:0000313" key="8">
    <source>
        <dbReference type="Proteomes" id="UP000694844"/>
    </source>
</evidence>
<dbReference type="PANTHER" id="PTHR46149">
    <property type="entry name" value="MIP08469P"/>
    <property type="match status" value="1"/>
</dbReference>
<keyword evidence="4" id="KW-0342">GTP-binding</keyword>
<dbReference type="SMART" id="SM00174">
    <property type="entry name" value="RHO"/>
    <property type="match status" value="1"/>
</dbReference>
<dbReference type="Gene3D" id="3.40.50.300">
    <property type="entry name" value="P-loop containing nucleotide triphosphate hydrolases"/>
    <property type="match status" value="1"/>
</dbReference>
<keyword evidence="2" id="KW-1003">Cell membrane</keyword>
<keyword evidence="5" id="KW-0472">Membrane</keyword>
<keyword evidence="6" id="KW-0449">Lipoprotein</keyword>
<comment type="similarity">
    <text evidence="7">Belongs to the small GTPase superfamily. RasD family.</text>
</comment>
<protein>
    <submittedName>
        <fullName evidence="9">Ras-related protein Rap-2a-like</fullName>
    </submittedName>
</protein>
<dbReference type="PRINTS" id="PR00449">
    <property type="entry name" value="RASTRNSFRMNG"/>
</dbReference>
<reference evidence="9" key="1">
    <citation type="submission" date="2025-08" db="UniProtKB">
        <authorList>
            <consortium name="RefSeq"/>
        </authorList>
    </citation>
    <scope>IDENTIFICATION</scope>
    <source>
        <tissue evidence="9">Whole sample</tissue>
    </source>
</reference>
<dbReference type="SUPFAM" id="SSF52540">
    <property type="entry name" value="P-loop containing nucleoside triphosphate hydrolases"/>
    <property type="match status" value="1"/>
</dbReference>
<keyword evidence="4" id="KW-0547">Nucleotide-binding</keyword>
<evidence type="ECO:0000256" key="6">
    <source>
        <dbReference type="ARBA" id="ARBA00023288"/>
    </source>
</evidence>
<dbReference type="PROSITE" id="PS51419">
    <property type="entry name" value="RAB"/>
    <property type="match status" value="1"/>
</dbReference>
<evidence type="ECO:0000256" key="7">
    <source>
        <dbReference type="ARBA" id="ARBA00038061"/>
    </source>
</evidence>
<keyword evidence="3" id="KW-0488">Methylation</keyword>
<comment type="subcellular location">
    <subcellularLocation>
        <location evidence="1">Cell membrane</location>
        <topology evidence="1">Lipid-anchor</topology>
    </subcellularLocation>
</comment>
<dbReference type="InterPro" id="IPR001806">
    <property type="entry name" value="Small_GTPase"/>
</dbReference>
<keyword evidence="8" id="KW-1185">Reference proteome</keyword>
<evidence type="ECO:0000256" key="4">
    <source>
        <dbReference type="ARBA" id="ARBA00023134"/>
    </source>
</evidence>
<dbReference type="GO" id="GO:0003924">
    <property type="term" value="F:GTPase activity"/>
    <property type="evidence" value="ECO:0007669"/>
    <property type="project" value="InterPro"/>
</dbReference>
<dbReference type="PANTHER" id="PTHR46149:SF7">
    <property type="entry name" value="GTP-BINDING PROTEIN DI-RAS2"/>
    <property type="match status" value="1"/>
</dbReference>
<sequence>MESCSRVAFLGAKKVGKTCLITQLLKKSVPTKYSPTIETMFRYDIQTAEDSFTKLEILDTAGNFEFPNMLKKAVRSCHAFVLVFDLSNPMRTFEEIEMLRQLIIEEKGTEYAPIIVIGNKKDLVYGQDSVDNKILDAIVSIDWGCPYITTSAKCDVNVSDVYTAVCKELKIKIKHSSDVNGNSGNTTKHGVKHRRLSLSAFIRRMSVLSL</sequence>
<dbReference type="Proteomes" id="UP000694844">
    <property type="component" value="Chromosome 2"/>
</dbReference>
<dbReference type="Pfam" id="PF00071">
    <property type="entry name" value="Ras"/>
    <property type="match status" value="1"/>
</dbReference>
<dbReference type="InterPro" id="IPR005225">
    <property type="entry name" value="Small_GTP-bd"/>
</dbReference>
<dbReference type="InterPro" id="IPR052236">
    <property type="entry name" value="Small_GTPase_RasD"/>
</dbReference>
<dbReference type="SMART" id="SM00175">
    <property type="entry name" value="RAB"/>
    <property type="match status" value="1"/>
</dbReference>
<dbReference type="RefSeq" id="XP_022313237.1">
    <property type="nucleotide sequence ID" value="XM_022457529.1"/>
</dbReference>
<evidence type="ECO:0000256" key="3">
    <source>
        <dbReference type="ARBA" id="ARBA00022481"/>
    </source>
</evidence>
<dbReference type="NCBIfam" id="TIGR00231">
    <property type="entry name" value="small_GTP"/>
    <property type="match status" value="1"/>
</dbReference>